<name>A0A0R3SEM5_HYMDI</name>
<dbReference type="WBParaSite" id="HDID_0000323001-mRNA-1">
    <property type="protein sequence ID" value="HDID_0000323001-mRNA-1"/>
    <property type="gene ID" value="HDID_0000323001"/>
</dbReference>
<dbReference type="InterPro" id="IPR001849">
    <property type="entry name" value="PH_domain"/>
</dbReference>
<dbReference type="InterPro" id="IPR011993">
    <property type="entry name" value="PH-like_dom_sf"/>
</dbReference>
<dbReference type="Gene3D" id="2.30.29.30">
    <property type="entry name" value="Pleckstrin-homology domain (PH domain)/Phosphotyrosine-binding domain (PTB)"/>
    <property type="match status" value="1"/>
</dbReference>
<dbReference type="SMART" id="SM00233">
    <property type="entry name" value="PH"/>
    <property type="match status" value="1"/>
</dbReference>
<protein>
    <submittedName>
        <fullName evidence="8">PH domain-containing protein</fullName>
    </submittedName>
</protein>
<dbReference type="PROSITE" id="PS50003">
    <property type="entry name" value="PH_DOMAIN"/>
    <property type="match status" value="1"/>
</dbReference>
<dbReference type="STRING" id="6216.A0A0R3SEM5"/>
<dbReference type="EMBL" id="UYSG01000935">
    <property type="protein sequence ID" value="VDL29152.1"/>
    <property type="molecule type" value="Genomic_DNA"/>
</dbReference>
<gene>
    <name evidence="6" type="ORF">HDID_LOCUS3228</name>
</gene>
<evidence type="ECO:0000256" key="3">
    <source>
        <dbReference type="ARBA" id="ARBA00022833"/>
    </source>
</evidence>
<dbReference type="Pfam" id="PF00779">
    <property type="entry name" value="BTK"/>
    <property type="match status" value="1"/>
</dbReference>
<evidence type="ECO:0000259" key="5">
    <source>
        <dbReference type="PROSITE" id="PS50003"/>
    </source>
</evidence>
<proteinExistence type="predicted"/>
<organism evidence="8">
    <name type="scientific">Hymenolepis diminuta</name>
    <name type="common">Rat tapeworm</name>
    <dbReference type="NCBI Taxonomy" id="6216"/>
    <lineage>
        <taxon>Eukaryota</taxon>
        <taxon>Metazoa</taxon>
        <taxon>Spiralia</taxon>
        <taxon>Lophotrochozoa</taxon>
        <taxon>Platyhelminthes</taxon>
        <taxon>Cestoda</taxon>
        <taxon>Eucestoda</taxon>
        <taxon>Cyclophyllidea</taxon>
        <taxon>Hymenolepididae</taxon>
        <taxon>Hymenolepis</taxon>
    </lineage>
</organism>
<dbReference type="AlphaFoldDB" id="A0A0R3SEM5"/>
<dbReference type="GO" id="GO:0008270">
    <property type="term" value="F:zinc ion binding"/>
    <property type="evidence" value="ECO:0007669"/>
    <property type="project" value="UniProtKB-KW"/>
</dbReference>
<evidence type="ECO:0000313" key="8">
    <source>
        <dbReference type="WBParaSite" id="HDID_0000323001-mRNA-1"/>
    </source>
</evidence>
<dbReference type="OrthoDB" id="28230at2759"/>
<evidence type="ECO:0000256" key="1">
    <source>
        <dbReference type="ARBA" id="ARBA00022723"/>
    </source>
</evidence>
<keyword evidence="1" id="KW-0479">Metal-binding</keyword>
<accession>A0A0R3SEM5</accession>
<keyword evidence="2 4" id="KW-0863">Zinc-finger</keyword>
<sequence>MATDQELKISRMTKRSMNKKIFSRPSYKLREFVLTPFHIKYFEVSGGNRGKEKGRIALANVKYVEKVIDDDLDGKKNVLQIAYVEDANAANWFLLYIVAPTQIERDDWISLIRFYTKERGAVFLPRYHPGVWKRPGRYSCCDDINRRSIGCQHTSDSSNSQIESGAAGINNAAAPPVPPNEPRRFSGFPGVLPVVTSAEIQTPSAMQPLGAIGIGNTPPPQQQSVGIQSKPIPPIPTQQQQQSNQIIPQTQPGALPGTKILLPSNASSPALTSTPMNPVIMNPFTQQQLFQQQLLAQQAQHSLSMLAAAQPHLQQQQIAAVAAVASRRPVRGLPQSPGGQSFDWVGSFFSVCFESQIPKLPVC</sequence>
<reference evidence="6 7" key="2">
    <citation type="submission" date="2018-11" db="EMBL/GenBank/DDBJ databases">
        <authorList>
            <consortium name="Pathogen Informatics"/>
        </authorList>
    </citation>
    <scope>NUCLEOTIDE SEQUENCE [LARGE SCALE GENOMIC DNA]</scope>
</reference>
<dbReference type="SUPFAM" id="SSF50729">
    <property type="entry name" value="PH domain-like"/>
    <property type="match status" value="1"/>
</dbReference>
<dbReference type="InterPro" id="IPR001562">
    <property type="entry name" value="Znf_Btk_motif"/>
</dbReference>
<evidence type="ECO:0000256" key="4">
    <source>
        <dbReference type="PROSITE-ProRule" id="PRU00432"/>
    </source>
</evidence>
<reference evidence="8" key="1">
    <citation type="submission" date="2017-02" db="UniProtKB">
        <authorList>
            <consortium name="WormBaseParasite"/>
        </authorList>
    </citation>
    <scope>IDENTIFICATION</scope>
</reference>
<evidence type="ECO:0000256" key="2">
    <source>
        <dbReference type="ARBA" id="ARBA00022771"/>
    </source>
</evidence>
<dbReference type="Proteomes" id="UP000274504">
    <property type="component" value="Unassembled WGS sequence"/>
</dbReference>
<evidence type="ECO:0000313" key="7">
    <source>
        <dbReference type="Proteomes" id="UP000274504"/>
    </source>
</evidence>
<evidence type="ECO:0000313" key="6">
    <source>
        <dbReference type="EMBL" id="VDL29152.1"/>
    </source>
</evidence>
<feature type="domain" description="PH" evidence="5">
    <location>
        <begin position="5"/>
        <end position="117"/>
    </location>
</feature>
<dbReference type="PROSITE" id="PS51113">
    <property type="entry name" value="ZF_BTK"/>
    <property type="match status" value="1"/>
</dbReference>
<dbReference type="GO" id="GO:0035556">
    <property type="term" value="P:intracellular signal transduction"/>
    <property type="evidence" value="ECO:0007669"/>
    <property type="project" value="InterPro"/>
</dbReference>
<keyword evidence="3" id="KW-0862">Zinc</keyword>